<keyword evidence="4" id="KW-1185">Reference proteome</keyword>
<proteinExistence type="predicted"/>
<accession>A0A8J3H1E7</accession>
<gene>
    <name evidence="3" type="ORF">GCM10017056_40030</name>
</gene>
<dbReference type="RefSeq" id="WP_189681897.1">
    <property type="nucleotide sequence ID" value="NZ_BNCJ01000016.1"/>
</dbReference>
<feature type="transmembrane region" description="Helical" evidence="2">
    <location>
        <begin position="6"/>
        <end position="28"/>
    </location>
</feature>
<sequence length="236" mass="25369">MPIFWRLWLTASGTMAIAILLFVGLSLLQFRTVQRTLLTERVAVLARNTAEPFEAALGLGLPLSSVRNAEALLERARQTDDAIISIDLIGADNDVLRHIGEAEASDPTGRNGGPQSATSRFESGRFYSTSPLSGPNGEAAGAIRITLDATDSVIRLWAMGAELLVSAAGFLLVGTLLIGAALRWAFSVEISAYRSIEADAELFETDTWREGGGGTGTGGELWRMLRAAQSRYREAR</sequence>
<feature type="region of interest" description="Disordered" evidence="1">
    <location>
        <begin position="102"/>
        <end position="121"/>
    </location>
</feature>
<evidence type="ECO:0000256" key="1">
    <source>
        <dbReference type="SAM" id="MobiDB-lite"/>
    </source>
</evidence>
<protein>
    <submittedName>
        <fullName evidence="3">Uncharacterized protein</fullName>
    </submittedName>
</protein>
<dbReference type="AlphaFoldDB" id="A0A8J3H1E7"/>
<comment type="caution">
    <text evidence="3">The sequence shown here is derived from an EMBL/GenBank/DDBJ whole genome shotgun (WGS) entry which is preliminary data.</text>
</comment>
<keyword evidence="2" id="KW-0472">Membrane</keyword>
<organism evidence="3 4">
    <name type="scientific">Seohaeicola zhoushanensis</name>
    <dbReference type="NCBI Taxonomy" id="1569283"/>
    <lineage>
        <taxon>Bacteria</taxon>
        <taxon>Pseudomonadati</taxon>
        <taxon>Pseudomonadota</taxon>
        <taxon>Alphaproteobacteria</taxon>
        <taxon>Rhodobacterales</taxon>
        <taxon>Roseobacteraceae</taxon>
        <taxon>Seohaeicola</taxon>
    </lineage>
</organism>
<reference evidence="3" key="1">
    <citation type="journal article" date="2014" name="Int. J. Syst. Evol. Microbiol.">
        <title>Complete genome sequence of Corynebacterium casei LMG S-19264T (=DSM 44701T), isolated from a smear-ripened cheese.</title>
        <authorList>
            <consortium name="US DOE Joint Genome Institute (JGI-PGF)"/>
            <person name="Walter F."/>
            <person name="Albersmeier A."/>
            <person name="Kalinowski J."/>
            <person name="Ruckert C."/>
        </authorList>
    </citation>
    <scope>NUCLEOTIDE SEQUENCE</scope>
    <source>
        <strain evidence="3">KCTC 42650</strain>
    </source>
</reference>
<name>A0A8J3H1E7_9RHOB</name>
<evidence type="ECO:0000256" key="2">
    <source>
        <dbReference type="SAM" id="Phobius"/>
    </source>
</evidence>
<evidence type="ECO:0000313" key="4">
    <source>
        <dbReference type="Proteomes" id="UP000626220"/>
    </source>
</evidence>
<dbReference type="Proteomes" id="UP000626220">
    <property type="component" value="Unassembled WGS sequence"/>
</dbReference>
<keyword evidence="2" id="KW-0812">Transmembrane</keyword>
<evidence type="ECO:0000313" key="3">
    <source>
        <dbReference type="EMBL" id="GHF64809.1"/>
    </source>
</evidence>
<dbReference type="EMBL" id="BNCJ01000016">
    <property type="protein sequence ID" value="GHF64809.1"/>
    <property type="molecule type" value="Genomic_DNA"/>
</dbReference>
<feature type="transmembrane region" description="Helical" evidence="2">
    <location>
        <begin position="163"/>
        <end position="186"/>
    </location>
</feature>
<keyword evidence="2" id="KW-1133">Transmembrane helix</keyword>
<reference evidence="3" key="2">
    <citation type="submission" date="2020-09" db="EMBL/GenBank/DDBJ databases">
        <authorList>
            <person name="Sun Q."/>
            <person name="Kim S."/>
        </authorList>
    </citation>
    <scope>NUCLEOTIDE SEQUENCE</scope>
    <source>
        <strain evidence="3">KCTC 42650</strain>
    </source>
</reference>